<dbReference type="SUPFAM" id="SSF75420">
    <property type="entry name" value="YhbC-like, N-terminal domain"/>
    <property type="match status" value="1"/>
</dbReference>
<dbReference type="FunFam" id="3.30.300.70:FF:000001">
    <property type="entry name" value="Ribosome maturation factor RimP"/>
    <property type="match status" value="1"/>
</dbReference>
<comment type="function">
    <text evidence="3">Required for maturation of 30S ribosomal subunits.</text>
</comment>
<dbReference type="GO" id="GO:0006412">
    <property type="term" value="P:translation"/>
    <property type="evidence" value="ECO:0007669"/>
    <property type="project" value="TreeGrafter"/>
</dbReference>
<accession>A0A511AZ74</accession>
<dbReference type="AlphaFoldDB" id="A0A511AZ74"/>
<dbReference type="InterPro" id="IPR035956">
    <property type="entry name" value="RimP_N_sf"/>
</dbReference>
<evidence type="ECO:0000313" key="6">
    <source>
        <dbReference type="EMBL" id="GEK90897.1"/>
    </source>
</evidence>
<evidence type="ECO:0000256" key="3">
    <source>
        <dbReference type="HAMAP-Rule" id="MF_01077"/>
    </source>
</evidence>
<dbReference type="InterPro" id="IPR028989">
    <property type="entry name" value="RimP_N"/>
</dbReference>
<keyword evidence="2 3" id="KW-0690">Ribosome biogenesis</keyword>
<dbReference type="EMBL" id="BJUY01000004">
    <property type="protein sequence ID" value="GEK90897.1"/>
    <property type="molecule type" value="Genomic_DNA"/>
</dbReference>
<dbReference type="OrthoDB" id="9805006at2"/>
<comment type="caution">
    <text evidence="6">The sequence shown here is derived from an EMBL/GenBank/DDBJ whole genome shotgun (WGS) entry which is preliminary data.</text>
</comment>
<dbReference type="Gene3D" id="2.30.30.180">
    <property type="entry name" value="Ribosome maturation factor RimP, C-terminal domain"/>
    <property type="match status" value="1"/>
</dbReference>
<evidence type="ECO:0000256" key="2">
    <source>
        <dbReference type="ARBA" id="ARBA00022517"/>
    </source>
</evidence>
<dbReference type="SUPFAM" id="SSF74942">
    <property type="entry name" value="YhbC-like, C-terminal domain"/>
    <property type="match status" value="1"/>
</dbReference>
<dbReference type="GO" id="GO:0000028">
    <property type="term" value="P:ribosomal small subunit assembly"/>
    <property type="evidence" value="ECO:0007669"/>
    <property type="project" value="TreeGrafter"/>
</dbReference>
<dbReference type="CDD" id="cd01734">
    <property type="entry name" value="YlxS_C"/>
    <property type="match status" value="1"/>
</dbReference>
<dbReference type="InterPro" id="IPR036847">
    <property type="entry name" value="RimP_C_sf"/>
</dbReference>
<feature type="domain" description="Ribosome maturation factor RimP N-terminal" evidence="4">
    <location>
        <begin position="12"/>
        <end position="84"/>
    </location>
</feature>
<keyword evidence="1 3" id="KW-0963">Cytoplasm</keyword>
<dbReference type="Proteomes" id="UP000321662">
    <property type="component" value="Unassembled WGS sequence"/>
</dbReference>
<organism evidence="6 7">
    <name type="scientific">Alkalibacterium kapii</name>
    <dbReference type="NCBI Taxonomy" id="426704"/>
    <lineage>
        <taxon>Bacteria</taxon>
        <taxon>Bacillati</taxon>
        <taxon>Bacillota</taxon>
        <taxon>Bacilli</taxon>
        <taxon>Lactobacillales</taxon>
        <taxon>Carnobacteriaceae</taxon>
        <taxon>Alkalibacterium</taxon>
    </lineage>
</organism>
<reference evidence="6 7" key="1">
    <citation type="submission" date="2019-07" db="EMBL/GenBank/DDBJ databases">
        <title>Whole genome shotgun sequence of Alkalibacterium kapii NBRC 103247.</title>
        <authorList>
            <person name="Hosoyama A."/>
            <person name="Uohara A."/>
            <person name="Ohji S."/>
            <person name="Ichikawa N."/>
        </authorList>
    </citation>
    <scope>NUCLEOTIDE SEQUENCE [LARGE SCALE GENOMIC DNA]</scope>
    <source>
        <strain evidence="6 7">NBRC 103247</strain>
    </source>
</reference>
<dbReference type="InterPro" id="IPR028998">
    <property type="entry name" value="RimP_C"/>
</dbReference>
<keyword evidence="7" id="KW-1185">Reference proteome</keyword>
<dbReference type="HAMAP" id="MF_01077">
    <property type="entry name" value="RimP"/>
    <property type="match status" value="1"/>
</dbReference>
<dbReference type="InterPro" id="IPR003728">
    <property type="entry name" value="Ribosome_maturation_RimP"/>
</dbReference>
<dbReference type="PANTHER" id="PTHR33867">
    <property type="entry name" value="RIBOSOME MATURATION FACTOR RIMP"/>
    <property type="match status" value="1"/>
</dbReference>
<gene>
    <name evidence="3 6" type="primary">rimP</name>
    <name evidence="6" type="ORF">AKA01nite_05190</name>
</gene>
<dbReference type="NCBIfam" id="NF000928">
    <property type="entry name" value="PRK00092.1-2"/>
    <property type="match status" value="1"/>
</dbReference>
<protein>
    <recommendedName>
        <fullName evidence="3">Ribosome maturation factor RimP</fullName>
    </recommendedName>
</protein>
<dbReference type="GO" id="GO:0005829">
    <property type="term" value="C:cytosol"/>
    <property type="evidence" value="ECO:0007669"/>
    <property type="project" value="TreeGrafter"/>
</dbReference>
<comment type="subcellular location">
    <subcellularLocation>
        <location evidence="3">Cytoplasm</location>
    </subcellularLocation>
</comment>
<proteinExistence type="inferred from homology"/>
<dbReference type="Pfam" id="PF17384">
    <property type="entry name" value="DUF150_C"/>
    <property type="match status" value="1"/>
</dbReference>
<name>A0A511AZ74_9LACT</name>
<dbReference type="RefSeq" id="WP_146923505.1">
    <property type="nucleotide sequence ID" value="NZ_BJUY01000004.1"/>
</dbReference>
<dbReference type="Pfam" id="PF02576">
    <property type="entry name" value="RimP_N"/>
    <property type="match status" value="1"/>
</dbReference>
<sequence length="156" mass="17827">MNTVDKVKELSQPVASELGYDLVDVDYVKEGKNWFLRLYIDKPEGVDLDDCALFSEKIGEKLDAIEPDPIPHQYYLEVSSPGAERPLPTDEDLKNAIGQYIHVKLHGEINGRGSFDGTLKEWHEGYIVMTVKDKTRRKDLEIEKKHIAKARLAIEF</sequence>
<comment type="similarity">
    <text evidence="3">Belongs to the RimP family.</text>
</comment>
<dbReference type="PANTHER" id="PTHR33867:SF1">
    <property type="entry name" value="RIBOSOME MATURATION FACTOR RIMP"/>
    <property type="match status" value="1"/>
</dbReference>
<evidence type="ECO:0000256" key="1">
    <source>
        <dbReference type="ARBA" id="ARBA00022490"/>
    </source>
</evidence>
<feature type="domain" description="Ribosome maturation factor RimP C-terminal" evidence="5">
    <location>
        <begin position="88"/>
        <end position="156"/>
    </location>
</feature>
<evidence type="ECO:0000259" key="4">
    <source>
        <dbReference type="Pfam" id="PF02576"/>
    </source>
</evidence>
<dbReference type="Gene3D" id="3.30.300.70">
    <property type="entry name" value="RimP-like superfamily, N-terminal"/>
    <property type="match status" value="1"/>
</dbReference>
<evidence type="ECO:0000313" key="7">
    <source>
        <dbReference type="Proteomes" id="UP000321662"/>
    </source>
</evidence>
<evidence type="ECO:0000259" key="5">
    <source>
        <dbReference type="Pfam" id="PF17384"/>
    </source>
</evidence>